<name>A0A0Q2LRG0_MYCGO</name>
<evidence type="ECO:0000259" key="1">
    <source>
        <dbReference type="Pfam" id="PF07398"/>
    </source>
</evidence>
<dbReference type="PANTHER" id="PTHR40758">
    <property type="entry name" value="CONSERVED PROTEIN"/>
    <property type="match status" value="1"/>
</dbReference>
<feature type="domain" description="MDMPI C-terminal" evidence="1">
    <location>
        <begin position="140"/>
        <end position="230"/>
    </location>
</feature>
<comment type="caution">
    <text evidence="3">The sequence shown here is derived from an EMBL/GenBank/DDBJ whole genome shotgun (WGS) entry which is preliminary data.</text>
</comment>
<dbReference type="InterPro" id="IPR024344">
    <property type="entry name" value="MDMPI_metal-binding"/>
</dbReference>
<dbReference type="EMBL" id="LKTM01000201">
    <property type="protein sequence ID" value="KQH78553.1"/>
    <property type="molecule type" value="Genomic_DNA"/>
</dbReference>
<dbReference type="OrthoDB" id="3671213at2"/>
<dbReference type="SUPFAM" id="SSF109854">
    <property type="entry name" value="DinB/YfiT-like putative metalloenzymes"/>
    <property type="match status" value="1"/>
</dbReference>
<sequence length="238" mass="26071">MQSADYLHAVRRDGDRIVAVAGEGLHRGVPSCTGWTVAELVWHVGNVHTFWRQVAAGSVTGPESYREPARPDEQALVQWFGDGLRETVTTLSRIHPEAPAWTWGHRQNVGFVQRRLAHETAIHCWDAVGALGRDEAVEPRLAADGVAEFLEEVLPGMSPDLDGPVQSIRLQCDDIDGDWTVRTGAGACRLVPDGRVDATVRATASDLVLLLWGRCPVERLRVDGDVGALRRFLARGAF</sequence>
<evidence type="ECO:0000313" key="3">
    <source>
        <dbReference type="EMBL" id="KQH78553.1"/>
    </source>
</evidence>
<dbReference type="Proteomes" id="UP000051677">
    <property type="component" value="Unassembled WGS sequence"/>
</dbReference>
<protein>
    <recommendedName>
        <fullName evidence="5">Maleylpyruvate isomerase family mycothiol-dependent enzyme</fullName>
    </recommendedName>
</protein>
<dbReference type="PANTHER" id="PTHR40758:SF1">
    <property type="entry name" value="CONSERVED PROTEIN"/>
    <property type="match status" value="1"/>
</dbReference>
<evidence type="ECO:0008006" key="5">
    <source>
        <dbReference type="Google" id="ProtNLM"/>
    </source>
</evidence>
<dbReference type="InterPro" id="IPR010872">
    <property type="entry name" value="MDMPI_C-term_domain"/>
</dbReference>
<evidence type="ECO:0000259" key="2">
    <source>
        <dbReference type="Pfam" id="PF11716"/>
    </source>
</evidence>
<proteinExistence type="predicted"/>
<dbReference type="InterPro" id="IPR034660">
    <property type="entry name" value="DinB/YfiT-like"/>
</dbReference>
<dbReference type="InterPro" id="IPR036527">
    <property type="entry name" value="SCP2_sterol-bd_dom_sf"/>
</dbReference>
<dbReference type="Pfam" id="PF07398">
    <property type="entry name" value="MDMPI_C"/>
    <property type="match status" value="1"/>
</dbReference>
<evidence type="ECO:0000313" key="4">
    <source>
        <dbReference type="Proteomes" id="UP000051677"/>
    </source>
</evidence>
<dbReference type="RefSeq" id="WP_055578575.1">
    <property type="nucleotide sequence ID" value="NZ_LKTM01000201.1"/>
</dbReference>
<accession>A0A0Q2LRG0</accession>
<feature type="domain" description="Mycothiol-dependent maleylpyruvate isomerase metal-binding" evidence="2">
    <location>
        <begin position="8"/>
        <end position="127"/>
    </location>
</feature>
<dbReference type="GO" id="GO:0005886">
    <property type="term" value="C:plasma membrane"/>
    <property type="evidence" value="ECO:0007669"/>
    <property type="project" value="TreeGrafter"/>
</dbReference>
<reference evidence="3 4" key="1">
    <citation type="submission" date="2015-10" db="EMBL/GenBank/DDBJ databases">
        <title>Mycobacterium gordonae draft genome assembly.</title>
        <authorList>
            <person name="Ustinova V."/>
            <person name="Smirnova T."/>
            <person name="Blagodatskikh K."/>
            <person name="Varlamov D."/>
            <person name="Larionova E."/>
            <person name="Chernousova L."/>
        </authorList>
    </citation>
    <scope>NUCLEOTIDE SEQUENCE [LARGE SCALE GENOMIC DNA]</scope>
    <source>
        <strain evidence="3 4">CTRI 14-8773</strain>
    </source>
</reference>
<dbReference type="Pfam" id="PF11716">
    <property type="entry name" value="MDMPI_N"/>
    <property type="match status" value="1"/>
</dbReference>
<dbReference type="SUPFAM" id="SSF55718">
    <property type="entry name" value="SCP-like"/>
    <property type="match status" value="1"/>
</dbReference>
<dbReference type="AlphaFoldDB" id="A0A0Q2LRG0"/>
<dbReference type="InterPro" id="IPR017517">
    <property type="entry name" value="Maleyloyr_isom"/>
</dbReference>
<dbReference type="GO" id="GO:0046872">
    <property type="term" value="F:metal ion binding"/>
    <property type="evidence" value="ECO:0007669"/>
    <property type="project" value="InterPro"/>
</dbReference>
<dbReference type="NCBIfam" id="TIGR03083">
    <property type="entry name" value="maleylpyruvate isomerase family mycothiol-dependent enzyme"/>
    <property type="match status" value="1"/>
</dbReference>
<organism evidence="3 4">
    <name type="scientific">Mycobacterium gordonae</name>
    <dbReference type="NCBI Taxonomy" id="1778"/>
    <lineage>
        <taxon>Bacteria</taxon>
        <taxon>Bacillati</taxon>
        <taxon>Actinomycetota</taxon>
        <taxon>Actinomycetes</taxon>
        <taxon>Mycobacteriales</taxon>
        <taxon>Mycobacteriaceae</taxon>
        <taxon>Mycobacterium</taxon>
    </lineage>
</organism>
<gene>
    <name evidence="3" type="ORF">AO501_25995</name>
</gene>